<gene>
    <name evidence="2" type="ORF">BE21_37880</name>
</gene>
<evidence type="ECO:0000313" key="2">
    <source>
        <dbReference type="EMBL" id="KYG05904.1"/>
    </source>
</evidence>
<dbReference type="EMBL" id="JEME01001866">
    <property type="protein sequence ID" value="KYG05904.1"/>
    <property type="molecule type" value="Genomic_DNA"/>
</dbReference>
<comment type="caution">
    <text evidence="2">The sequence shown here is derived from an EMBL/GenBank/DDBJ whole genome shotgun (WGS) entry which is preliminary data.</text>
</comment>
<feature type="region of interest" description="Disordered" evidence="1">
    <location>
        <begin position="112"/>
        <end position="135"/>
    </location>
</feature>
<accession>A0A150TMK0</accession>
<sequence length="284" mass="31036">MSTHHRPEDPSAGARASSPAPFHPSAVARNRYFYSMLLEAQDMTEEQAFHLGNARRHAAELHGYGTARGLRVDECPEAEAVLLRPGVAIDCLGREVRVERDVRVDLRAAVEEARARRDEQPLQGEPAREARHREERCGPTPVQVYVSLGYQEATERPVQAIGGPETACAATCEPSRVRHGFRVVVSADPPPPGPQRLTDIVQDLLDCEREQLSTWLCDWITCPRGAAPCPCGGAHQCLGLASVRVAPGGRVIAVDNVAIRPLLLPTVLIAGLAQYVAHHVRRSR</sequence>
<feature type="compositionally biased region" description="Low complexity" evidence="1">
    <location>
        <begin position="10"/>
        <end position="20"/>
    </location>
</feature>
<evidence type="ECO:0000256" key="1">
    <source>
        <dbReference type="SAM" id="MobiDB-lite"/>
    </source>
</evidence>
<dbReference type="AlphaFoldDB" id="A0A150TMK0"/>
<reference evidence="2 3" key="1">
    <citation type="submission" date="2014-02" db="EMBL/GenBank/DDBJ databases">
        <title>The small core and large imbalanced accessory genome model reveals a collaborative survival strategy of Sorangium cellulosum strains in nature.</title>
        <authorList>
            <person name="Han K."/>
            <person name="Peng R."/>
            <person name="Blom J."/>
            <person name="Li Y.-Z."/>
        </authorList>
    </citation>
    <scope>NUCLEOTIDE SEQUENCE [LARGE SCALE GENOMIC DNA]</scope>
    <source>
        <strain evidence="2 3">So0007-03</strain>
    </source>
</reference>
<proteinExistence type="predicted"/>
<organism evidence="2 3">
    <name type="scientific">Sorangium cellulosum</name>
    <name type="common">Polyangium cellulosum</name>
    <dbReference type="NCBI Taxonomy" id="56"/>
    <lineage>
        <taxon>Bacteria</taxon>
        <taxon>Pseudomonadati</taxon>
        <taxon>Myxococcota</taxon>
        <taxon>Polyangia</taxon>
        <taxon>Polyangiales</taxon>
        <taxon>Polyangiaceae</taxon>
        <taxon>Sorangium</taxon>
    </lineage>
</organism>
<protein>
    <submittedName>
        <fullName evidence="2">Uncharacterized protein</fullName>
    </submittedName>
</protein>
<name>A0A150TMK0_SORCE</name>
<feature type="region of interest" description="Disordered" evidence="1">
    <location>
        <begin position="1"/>
        <end position="22"/>
    </location>
</feature>
<evidence type="ECO:0000313" key="3">
    <source>
        <dbReference type="Proteomes" id="UP000075502"/>
    </source>
</evidence>
<dbReference type="Proteomes" id="UP000075502">
    <property type="component" value="Unassembled WGS sequence"/>
</dbReference>